<dbReference type="Proteomes" id="UP000054558">
    <property type="component" value="Unassembled WGS sequence"/>
</dbReference>
<feature type="transmembrane region" description="Helical" evidence="2">
    <location>
        <begin position="141"/>
        <end position="162"/>
    </location>
</feature>
<proteinExistence type="predicted"/>
<evidence type="ECO:0000256" key="1">
    <source>
        <dbReference type="SAM" id="MobiDB-lite"/>
    </source>
</evidence>
<protein>
    <recommendedName>
        <fullName evidence="5">60S ribosomal protein L18a-like protein</fullName>
    </recommendedName>
</protein>
<dbReference type="AlphaFoldDB" id="A0A1Y1I775"/>
<evidence type="ECO:0000256" key="2">
    <source>
        <dbReference type="SAM" id="Phobius"/>
    </source>
</evidence>
<keyword evidence="2" id="KW-0812">Transmembrane</keyword>
<feature type="region of interest" description="Disordered" evidence="1">
    <location>
        <begin position="1"/>
        <end position="48"/>
    </location>
</feature>
<dbReference type="EMBL" id="DF237176">
    <property type="protein sequence ID" value="GAQ85279.1"/>
    <property type="molecule type" value="Genomic_DNA"/>
</dbReference>
<reference evidence="3 4" key="1">
    <citation type="journal article" date="2014" name="Nat. Commun.">
        <title>Klebsormidium flaccidum genome reveals primary factors for plant terrestrial adaptation.</title>
        <authorList>
            <person name="Hori K."/>
            <person name="Maruyama F."/>
            <person name="Fujisawa T."/>
            <person name="Togashi T."/>
            <person name="Yamamoto N."/>
            <person name="Seo M."/>
            <person name="Sato S."/>
            <person name="Yamada T."/>
            <person name="Mori H."/>
            <person name="Tajima N."/>
            <person name="Moriyama T."/>
            <person name="Ikeuchi M."/>
            <person name="Watanabe M."/>
            <person name="Wada H."/>
            <person name="Kobayashi K."/>
            <person name="Saito M."/>
            <person name="Masuda T."/>
            <person name="Sasaki-Sekimoto Y."/>
            <person name="Mashiguchi K."/>
            <person name="Awai K."/>
            <person name="Shimojima M."/>
            <person name="Masuda S."/>
            <person name="Iwai M."/>
            <person name="Nobusawa T."/>
            <person name="Narise T."/>
            <person name="Kondo S."/>
            <person name="Saito H."/>
            <person name="Sato R."/>
            <person name="Murakawa M."/>
            <person name="Ihara Y."/>
            <person name="Oshima-Yamada Y."/>
            <person name="Ohtaka K."/>
            <person name="Satoh M."/>
            <person name="Sonobe K."/>
            <person name="Ishii M."/>
            <person name="Ohtani R."/>
            <person name="Kanamori-Sato M."/>
            <person name="Honoki R."/>
            <person name="Miyazaki D."/>
            <person name="Mochizuki H."/>
            <person name="Umetsu J."/>
            <person name="Higashi K."/>
            <person name="Shibata D."/>
            <person name="Kamiya Y."/>
            <person name="Sato N."/>
            <person name="Nakamura Y."/>
            <person name="Tabata S."/>
            <person name="Ida S."/>
            <person name="Kurokawa K."/>
            <person name="Ohta H."/>
        </authorList>
    </citation>
    <scope>NUCLEOTIDE SEQUENCE [LARGE SCALE GENOMIC DNA]</scope>
    <source>
        <strain evidence="3 4">NIES-2285</strain>
    </source>
</reference>
<accession>A0A1Y1I775</accession>
<organism evidence="3 4">
    <name type="scientific">Klebsormidium nitens</name>
    <name type="common">Green alga</name>
    <name type="synonym">Ulothrix nitens</name>
    <dbReference type="NCBI Taxonomy" id="105231"/>
    <lineage>
        <taxon>Eukaryota</taxon>
        <taxon>Viridiplantae</taxon>
        <taxon>Streptophyta</taxon>
        <taxon>Klebsormidiophyceae</taxon>
        <taxon>Klebsormidiales</taxon>
        <taxon>Klebsormidiaceae</taxon>
        <taxon>Klebsormidium</taxon>
    </lineage>
</organism>
<sequence>MQIPDTTPQADAPAPAPASPSPQNEYAQKQYENADATSSPYKQPAYAPQAIPGQPTYYFSPQTQGYYPSAQPVAGSYPPQQPGAFYVVQVPPQTPPREEGCCVTPDWIFFGVGWVLSVFWVIGAFLPLCRTPKFANNAVKAGWVANCVMIVVYIVVVLLFLYA</sequence>
<feature type="compositionally biased region" description="Low complexity" evidence="1">
    <location>
        <begin position="1"/>
        <end position="13"/>
    </location>
</feature>
<keyword evidence="4" id="KW-1185">Reference proteome</keyword>
<feature type="transmembrane region" description="Helical" evidence="2">
    <location>
        <begin position="107"/>
        <end position="129"/>
    </location>
</feature>
<evidence type="ECO:0000313" key="4">
    <source>
        <dbReference type="Proteomes" id="UP000054558"/>
    </source>
</evidence>
<keyword evidence="2" id="KW-1133">Transmembrane helix</keyword>
<keyword evidence="2" id="KW-0472">Membrane</keyword>
<gene>
    <name evidence="3" type="ORF">KFL_002270130</name>
</gene>
<evidence type="ECO:0008006" key="5">
    <source>
        <dbReference type="Google" id="ProtNLM"/>
    </source>
</evidence>
<name>A0A1Y1I775_KLENI</name>
<evidence type="ECO:0000313" key="3">
    <source>
        <dbReference type="EMBL" id="GAQ85279.1"/>
    </source>
</evidence>
<feature type="compositionally biased region" description="Polar residues" evidence="1">
    <location>
        <begin position="24"/>
        <end position="41"/>
    </location>
</feature>